<comment type="subcellular location">
    <subcellularLocation>
        <location evidence="1">Periplasm</location>
    </subcellularLocation>
</comment>
<evidence type="ECO:0000256" key="4">
    <source>
        <dbReference type="ARBA" id="ARBA00022764"/>
    </source>
</evidence>
<feature type="signal peptide" evidence="5">
    <location>
        <begin position="1"/>
        <end position="31"/>
    </location>
</feature>
<dbReference type="GO" id="GO:0045152">
    <property type="term" value="F:antisigma factor binding"/>
    <property type="evidence" value="ECO:0007669"/>
    <property type="project" value="TreeGrafter"/>
</dbReference>
<evidence type="ECO:0000256" key="3">
    <source>
        <dbReference type="ARBA" id="ARBA00022729"/>
    </source>
</evidence>
<sequence length="337" mass="38016">MRIKSYRQTSVVATSFILATALFSFSPASLAQNTSEPNAQIVAEQAGERWFNRMATALRELNFEANIVKAQGDRLQPLLWMHGRHDDGLEVELLMQLNGPDVRILRLGDSTSYYFQPNNNAYSLNSDVTFGLLPAAFYQTFAQLNEDYQVLLGSGARVSGRDAQFLRLVSRDNSRYHYGLWLDRDTGMLLKMQMLTPQGDVIEQLQMTSFTLRNELPVSLNDLRGVQRPPRLYDQATAAPQFAVKANWIPSGFELQRQNSRSLYETNLATDYYLYSDGLTEFSIYITPTSEQTLPELAWQGPESIVNVRYDRYAVTVVGKLPAATLTRIAESVGSKP</sequence>
<gene>
    <name evidence="8" type="ORF">CWI83_02870</name>
</gene>
<dbReference type="PANTHER" id="PTHR38782:SF1">
    <property type="entry name" value="SIGMA-E FACTOR REGULATORY PROTEIN RSEB"/>
    <property type="match status" value="1"/>
</dbReference>
<name>A0A432ZNL5_9GAMM</name>
<dbReference type="CDD" id="cd16327">
    <property type="entry name" value="RseB"/>
    <property type="match status" value="1"/>
</dbReference>
<dbReference type="InterPro" id="IPR038484">
    <property type="entry name" value="MucB/RseB_C_sf"/>
</dbReference>
<dbReference type="GO" id="GO:0030288">
    <property type="term" value="C:outer membrane-bounded periplasmic space"/>
    <property type="evidence" value="ECO:0007669"/>
    <property type="project" value="TreeGrafter"/>
</dbReference>
<feature type="domain" description="MucB/RseB N-terminal" evidence="6">
    <location>
        <begin position="48"/>
        <end position="217"/>
    </location>
</feature>
<proteinExistence type="inferred from homology"/>
<comment type="similarity">
    <text evidence="2">Belongs to the RseB family.</text>
</comment>
<keyword evidence="9" id="KW-1185">Reference proteome</keyword>
<comment type="caution">
    <text evidence="8">The sequence shown here is derived from an EMBL/GenBank/DDBJ whole genome shotgun (WGS) entry which is preliminary data.</text>
</comment>
<protein>
    <submittedName>
        <fullName evidence="8">Negative regulator of sigma E activity</fullName>
    </submittedName>
</protein>
<evidence type="ECO:0000259" key="7">
    <source>
        <dbReference type="Pfam" id="PF17188"/>
    </source>
</evidence>
<reference evidence="8 9" key="1">
    <citation type="journal article" date="2011" name="Front. Microbiol.">
        <title>Genomic signatures of strain selection and enhancement in Bacillus atrophaeus var. globigii, a historical biowarfare simulant.</title>
        <authorList>
            <person name="Gibbons H.S."/>
            <person name="Broomall S.M."/>
            <person name="McNew L.A."/>
            <person name="Daligault H."/>
            <person name="Chapman C."/>
            <person name="Bruce D."/>
            <person name="Karavis M."/>
            <person name="Krepps M."/>
            <person name="McGregor P.A."/>
            <person name="Hong C."/>
            <person name="Park K.H."/>
            <person name="Akmal A."/>
            <person name="Feldman A."/>
            <person name="Lin J.S."/>
            <person name="Chang W.E."/>
            <person name="Higgs B.W."/>
            <person name="Demirev P."/>
            <person name="Lindquist J."/>
            <person name="Liem A."/>
            <person name="Fochler E."/>
            <person name="Read T.D."/>
            <person name="Tapia R."/>
            <person name="Johnson S."/>
            <person name="Bishop-Lilly K.A."/>
            <person name="Detter C."/>
            <person name="Han C."/>
            <person name="Sozhamannan S."/>
            <person name="Rosenzweig C.N."/>
            <person name="Skowronski E.W."/>
        </authorList>
    </citation>
    <scope>NUCLEOTIDE SEQUENCE [LARGE SCALE GENOMIC DNA]</scope>
    <source>
        <strain evidence="8 9">PIT1</strain>
    </source>
</reference>
<keyword evidence="4" id="KW-0574">Periplasm</keyword>
<evidence type="ECO:0000256" key="2">
    <source>
        <dbReference type="ARBA" id="ARBA00008150"/>
    </source>
</evidence>
<feature type="chain" id="PRO_5019046485" evidence="5">
    <location>
        <begin position="32"/>
        <end position="337"/>
    </location>
</feature>
<dbReference type="GO" id="GO:0032885">
    <property type="term" value="P:regulation of polysaccharide biosynthetic process"/>
    <property type="evidence" value="ECO:0007669"/>
    <property type="project" value="TreeGrafter"/>
</dbReference>
<dbReference type="Gene3D" id="3.30.200.100">
    <property type="entry name" value="MucB/RseB, C-terminal domain"/>
    <property type="match status" value="1"/>
</dbReference>
<dbReference type="PIRSF" id="PIRSF005427">
    <property type="entry name" value="RseB"/>
    <property type="match status" value="1"/>
</dbReference>
<dbReference type="Pfam" id="PF03888">
    <property type="entry name" value="MucB_RseB"/>
    <property type="match status" value="1"/>
</dbReference>
<keyword evidence="3 5" id="KW-0732">Signal</keyword>
<accession>A0A432ZNL5</accession>
<evidence type="ECO:0000259" key="6">
    <source>
        <dbReference type="Pfam" id="PF03888"/>
    </source>
</evidence>
<organism evidence="8 9">
    <name type="scientific">Pseudidiomarina taiwanensis</name>
    <dbReference type="NCBI Taxonomy" id="337250"/>
    <lineage>
        <taxon>Bacteria</taxon>
        <taxon>Pseudomonadati</taxon>
        <taxon>Pseudomonadota</taxon>
        <taxon>Gammaproteobacteria</taxon>
        <taxon>Alteromonadales</taxon>
        <taxon>Idiomarinaceae</taxon>
        <taxon>Pseudidiomarina</taxon>
    </lineage>
</organism>
<dbReference type="OrthoDB" id="7067274at2"/>
<dbReference type="AlphaFoldDB" id="A0A432ZNL5"/>
<evidence type="ECO:0000256" key="1">
    <source>
        <dbReference type="ARBA" id="ARBA00004418"/>
    </source>
</evidence>
<dbReference type="PANTHER" id="PTHR38782">
    <property type="match status" value="1"/>
</dbReference>
<dbReference type="InterPro" id="IPR033434">
    <property type="entry name" value="MucB/RseB_N"/>
</dbReference>
<dbReference type="Proteomes" id="UP000288279">
    <property type="component" value="Unassembled WGS sequence"/>
</dbReference>
<evidence type="ECO:0000313" key="8">
    <source>
        <dbReference type="EMBL" id="RUO79466.1"/>
    </source>
</evidence>
<evidence type="ECO:0000256" key="5">
    <source>
        <dbReference type="SAM" id="SignalP"/>
    </source>
</evidence>
<dbReference type="Gene3D" id="2.50.20.10">
    <property type="entry name" value="Lipoprotein localisation LolA/LolB/LppX"/>
    <property type="match status" value="1"/>
</dbReference>
<dbReference type="InterPro" id="IPR033436">
    <property type="entry name" value="MucB/RseB_C"/>
</dbReference>
<dbReference type="InterPro" id="IPR005588">
    <property type="entry name" value="MucB_RseB"/>
</dbReference>
<feature type="domain" description="MucB/RseB C-terminal" evidence="7">
    <location>
        <begin position="245"/>
        <end position="333"/>
    </location>
</feature>
<dbReference type="RefSeq" id="WP_126825440.1">
    <property type="nucleotide sequence ID" value="NZ_PIQG01000001.1"/>
</dbReference>
<dbReference type="EMBL" id="PIQG01000001">
    <property type="protein sequence ID" value="RUO79466.1"/>
    <property type="molecule type" value="Genomic_DNA"/>
</dbReference>
<dbReference type="Pfam" id="PF17188">
    <property type="entry name" value="MucB_RseB_C"/>
    <property type="match status" value="1"/>
</dbReference>
<evidence type="ECO:0000313" key="9">
    <source>
        <dbReference type="Proteomes" id="UP000288279"/>
    </source>
</evidence>